<dbReference type="PANTHER" id="PTHR11102">
    <property type="entry name" value="SEL-1-LIKE PROTEIN"/>
    <property type="match status" value="1"/>
</dbReference>
<dbReference type="InterPro" id="IPR050767">
    <property type="entry name" value="Sel1_AlgK"/>
</dbReference>
<evidence type="ECO:0000313" key="2">
    <source>
        <dbReference type="EMBL" id="MBB5321861.1"/>
    </source>
</evidence>
<dbReference type="AlphaFoldDB" id="A0A840UGL6"/>
<dbReference type="EMBL" id="JACHFE010000006">
    <property type="protein sequence ID" value="MBB5321861.1"/>
    <property type="molecule type" value="Genomic_DNA"/>
</dbReference>
<comment type="caution">
    <text evidence="2">The sequence shown here is derived from an EMBL/GenBank/DDBJ whole genome shotgun (WGS) entry which is preliminary data.</text>
</comment>
<dbReference type="PANTHER" id="PTHR11102:SF160">
    <property type="entry name" value="ERAD-ASSOCIATED E3 UBIQUITIN-PROTEIN LIGASE COMPONENT HRD3"/>
    <property type="match status" value="1"/>
</dbReference>
<dbReference type="SMART" id="SM00671">
    <property type="entry name" value="SEL1"/>
    <property type="match status" value="4"/>
</dbReference>
<dbReference type="Pfam" id="PF08238">
    <property type="entry name" value="Sel1"/>
    <property type="match status" value="5"/>
</dbReference>
<dbReference type="RefSeq" id="WP_183704371.1">
    <property type="nucleotide sequence ID" value="NZ_JACHFE010000006.1"/>
</dbReference>
<protein>
    <recommendedName>
        <fullName evidence="4">Sel1 repeat family protein</fullName>
    </recommendedName>
</protein>
<dbReference type="InterPro" id="IPR011990">
    <property type="entry name" value="TPR-like_helical_dom_sf"/>
</dbReference>
<feature type="chain" id="PRO_5039953105" description="Sel1 repeat family protein" evidence="1">
    <location>
        <begin position="20"/>
        <end position="283"/>
    </location>
</feature>
<dbReference type="Gene3D" id="1.25.40.10">
    <property type="entry name" value="Tetratricopeptide repeat domain"/>
    <property type="match status" value="1"/>
</dbReference>
<accession>A0A840UGL6</accession>
<keyword evidence="3" id="KW-1185">Reference proteome</keyword>
<organism evidence="2 3">
    <name type="scientific">Marinobacter oulmenensis</name>
    <dbReference type="NCBI Taxonomy" id="643747"/>
    <lineage>
        <taxon>Bacteria</taxon>
        <taxon>Pseudomonadati</taxon>
        <taxon>Pseudomonadota</taxon>
        <taxon>Gammaproteobacteria</taxon>
        <taxon>Pseudomonadales</taxon>
        <taxon>Marinobacteraceae</taxon>
        <taxon>Marinobacter</taxon>
    </lineage>
</organism>
<dbReference type="InterPro" id="IPR006597">
    <property type="entry name" value="Sel1-like"/>
</dbReference>
<name>A0A840UGL6_9GAMM</name>
<dbReference type="SUPFAM" id="SSF81901">
    <property type="entry name" value="HCP-like"/>
    <property type="match status" value="1"/>
</dbReference>
<dbReference type="Proteomes" id="UP000591735">
    <property type="component" value="Unassembled WGS sequence"/>
</dbReference>
<keyword evidence="1" id="KW-0732">Signal</keyword>
<feature type="signal peptide" evidence="1">
    <location>
        <begin position="1"/>
        <end position="19"/>
    </location>
</feature>
<proteinExistence type="predicted"/>
<evidence type="ECO:0000313" key="3">
    <source>
        <dbReference type="Proteomes" id="UP000591735"/>
    </source>
</evidence>
<reference evidence="2 3" key="1">
    <citation type="submission" date="2020-08" db="EMBL/GenBank/DDBJ databases">
        <title>Genomic Encyclopedia of Type Strains, Phase IV (KMG-IV): sequencing the most valuable type-strain genomes for metagenomic binning, comparative biology and taxonomic classification.</title>
        <authorList>
            <person name="Goeker M."/>
        </authorList>
    </citation>
    <scope>NUCLEOTIDE SEQUENCE [LARGE SCALE GENOMIC DNA]</scope>
    <source>
        <strain evidence="2 3">DSM 22359</strain>
    </source>
</reference>
<gene>
    <name evidence="2" type="ORF">HNR38_002356</name>
</gene>
<evidence type="ECO:0008006" key="4">
    <source>
        <dbReference type="Google" id="ProtNLM"/>
    </source>
</evidence>
<evidence type="ECO:0000256" key="1">
    <source>
        <dbReference type="SAM" id="SignalP"/>
    </source>
</evidence>
<sequence>MKYLVFMILIFLSGSFVQAEILFQDPTGEAINAAFESLSEEEVKDLSPPNVYEKKYLLGLLYLNGDEAFRVDQNCEKSFSLLTDAWGADIADAGHALATMYYHGVCTDKDIDKARELATRTAHSGYILSQRMLGMAYLGEKWEKLYNYDVDEGVYWLSMAGNAGDRRSAAHLAGIYYDGDIVKKSNKKYFEWLKKAISSKYEKRNRAGFMAFAKCYERGKGTEVDLVKAYKYYDLSGTAGIESKQRISKKMTQEQIDEALRQSQAWQEEHNIEIGGGFIRRVD</sequence>